<keyword evidence="1" id="KW-0249">Electron transport</keyword>
<dbReference type="InterPro" id="IPR012255">
    <property type="entry name" value="ETF_b"/>
</dbReference>
<gene>
    <name evidence="3" type="ORF">J3R75_003004</name>
</gene>
<evidence type="ECO:0000313" key="3">
    <source>
        <dbReference type="EMBL" id="MDQ0290897.1"/>
    </source>
</evidence>
<proteinExistence type="predicted"/>
<organism evidence="3 4">
    <name type="scientific">Oligosphaera ethanolica</name>
    <dbReference type="NCBI Taxonomy" id="760260"/>
    <lineage>
        <taxon>Bacteria</taxon>
        <taxon>Pseudomonadati</taxon>
        <taxon>Lentisphaerota</taxon>
        <taxon>Oligosphaeria</taxon>
        <taxon>Oligosphaerales</taxon>
        <taxon>Oligosphaeraceae</taxon>
        <taxon>Oligosphaera</taxon>
    </lineage>
</organism>
<dbReference type="InterPro" id="IPR014729">
    <property type="entry name" value="Rossmann-like_a/b/a_fold"/>
</dbReference>
<reference evidence="3" key="1">
    <citation type="submission" date="2023-07" db="EMBL/GenBank/DDBJ databases">
        <title>Genomic Encyclopedia of Type Strains, Phase IV (KMG-IV): sequencing the most valuable type-strain genomes for metagenomic binning, comparative biology and taxonomic classification.</title>
        <authorList>
            <person name="Goeker M."/>
        </authorList>
    </citation>
    <scope>NUCLEOTIDE SEQUENCE</scope>
    <source>
        <strain evidence="3">DSM 24202</strain>
    </source>
</reference>
<dbReference type="InterPro" id="IPR014730">
    <property type="entry name" value="ETF_a/b_N"/>
</dbReference>
<dbReference type="InterPro" id="IPR033948">
    <property type="entry name" value="ETF_beta_N"/>
</dbReference>
<keyword evidence="4" id="KW-1185">Reference proteome</keyword>
<comment type="caution">
    <text evidence="3">The sequence shown here is derived from an EMBL/GenBank/DDBJ whole genome shotgun (WGS) entry which is preliminary data.</text>
</comment>
<protein>
    <submittedName>
        <fullName evidence="3">Electron transfer flavoprotein beta subunit</fullName>
    </submittedName>
</protein>
<dbReference type="GO" id="GO:0009055">
    <property type="term" value="F:electron transfer activity"/>
    <property type="evidence" value="ECO:0007669"/>
    <property type="project" value="InterPro"/>
</dbReference>
<evidence type="ECO:0000259" key="2">
    <source>
        <dbReference type="SMART" id="SM00893"/>
    </source>
</evidence>
<dbReference type="Proteomes" id="UP001238163">
    <property type="component" value="Unassembled WGS sequence"/>
</dbReference>
<dbReference type="CDD" id="cd01714">
    <property type="entry name" value="ETF_beta"/>
    <property type="match status" value="1"/>
</dbReference>
<dbReference type="SUPFAM" id="SSF52402">
    <property type="entry name" value="Adenine nucleotide alpha hydrolases-like"/>
    <property type="match status" value="1"/>
</dbReference>
<evidence type="ECO:0000256" key="1">
    <source>
        <dbReference type="ARBA" id="ARBA00022982"/>
    </source>
</evidence>
<dbReference type="PANTHER" id="PTHR21294">
    <property type="entry name" value="ELECTRON TRANSFER FLAVOPROTEIN BETA-SUBUNIT"/>
    <property type="match status" value="1"/>
</dbReference>
<keyword evidence="1" id="KW-0813">Transport</keyword>
<feature type="domain" description="Electron transfer flavoprotein alpha/beta-subunit N-terminal" evidence="2">
    <location>
        <begin position="22"/>
        <end position="214"/>
    </location>
</feature>
<sequence length="266" mass="28535">MKIIVLIKQVPESQATRMDETTGTLIREAASSVINPLDLHAIECALLIKEAAKEKCEIVCLSMGPPAATKVLREAMALGVDHGVLLSDRAFAGSDTWCTAFTLAAAVRKLGLPDLILCGERATDGETGQTGPAMGAFLDLPVISFVSHIEQIAGGWRARRMLEDGYETVEIDGPALACVLKEAAVPRLPTLQGKRLSRAKDIDIMSAQDLGVSQDDTGLKASPTRVVKIFRPSHLKKCEKLPAMDPAQAEKAVDRVVCLLKEKGLI</sequence>
<dbReference type="AlphaFoldDB" id="A0AAE3VI07"/>
<dbReference type="Gene3D" id="3.40.50.620">
    <property type="entry name" value="HUPs"/>
    <property type="match status" value="1"/>
</dbReference>
<accession>A0AAE3VI07</accession>
<dbReference type="PANTHER" id="PTHR21294:SF17">
    <property type="entry name" value="PROTEIN FIXA"/>
    <property type="match status" value="1"/>
</dbReference>
<dbReference type="EMBL" id="JAUSVL010000001">
    <property type="protein sequence ID" value="MDQ0290897.1"/>
    <property type="molecule type" value="Genomic_DNA"/>
</dbReference>
<name>A0AAE3VI07_9BACT</name>
<dbReference type="SMART" id="SM00893">
    <property type="entry name" value="ETF"/>
    <property type="match status" value="1"/>
</dbReference>
<dbReference type="RefSeq" id="WP_307262925.1">
    <property type="nucleotide sequence ID" value="NZ_JAUSVL010000001.1"/>
</dbReference>
<evidence type="ECO:0000313" key="4">
    <source>
        <dbReference type="Proteomes" id="UP001238163"/>
    </source>
</evidence>
<dbReference type="Pfam" id="PF01012">
    <property type="entry name" value="ETF"/>
    <property type="match status" value="1"/>
</dbReference>
<dbReference type="PIRSF" id="PIRSF000090">
    <property type="entry name" value="Beta-ETF"/>
    <property type="match status" value="1"/>
</dbReference>